<keyword evidence="3" id="KW-0326">Glycosidase</keyword>
<evidence type="ECO:0000256" key="1">
    <source>
        <dbReference type="ARBA" id="ARBA00008061"/>
    </source>
</evidence>
<dbReference type="SUPFAM" id="SSF81296">
    <property type="entry name" value="E set domains"/>
    <property type="match status" value="1"/>
</dbReference>
<reference evidence="6" key="1">
    <citation type="submission" date="2023-07" db="EMBL/GenBank/DDBJ databases">
        <title>Genome content predicts the carbon catabolic preferences of heterotrophic bacteria.</title>
        <authorList>
            <person name="Gralka M."/>
        </authorList>
    </citation>
    <scope>NUCLEOTIDE SEQUENCE</scope>
    <source>
        <strain evidence="6">I3M17_2</strain>
    </source>
</reference>
<dbReference type="Pfam" id="PF00128">
    <property type="entry name" value="Alpha-amylase"/>
    <property type="match status" value="1"/>
</dbReference>
<feature type="domain" description="Glycosyl hydrolase family 13 catalytic" evidence="5">
    <location>
        <begin position="171"/>
        <end position="578"/>
    </location>
</feature>
<evidence type="ECO:0000256" key="3">
    <source>
        <dbReference type="ARBA" id="ARBA00023295"/>
    </source>
</evidence>
<dbReference type="GO" id="GO:0004135">
    <property type="term" value="F:amylo-alpha-1,6-glucosidase activity"/>
    <property type="evidence" value="ECO:0007669"/>
    <property type="project" value="InterPro"/>
</dbReference>
<dbReference type="InterPro" id="IPR014756">
    <property type="entry name" value="Ig_E-set"/>
</dbReference>
<dbReference type="InterPro" id="IPR011837">
    <property type="entry name" value="Glycogen_debranch_GlgX"/>
</dbReference>
<dbReference type="SUPFAM" id="SSF51011">
    <property type="entry name" value="Glycosyl hydrolase domain"/>
    <property type="match status" value="1"/>
</dbReference>
<dbReference type="InterPro" id="IPR013783">
    <property type="entry name" value="Ig-like_fold"/>
</dbReference>
<dbReference type="InterPro" id="IPR017853">
    <property type="entry name" value="GH"/>
</dbReference>
<evidence type="ECO:0000313" key="7">
    <source>
        <dbReference type="Proteomes" id="UP001169760"/>
    </source>
</evidence>
<accession>A0AAW7X862</accession>
<name>A0AAW7X862_9GAMM</name>
<feature type="compositionally biased region" description="Basic and acidic residues" evidence="4">
    <location>
        <begin position="476"/>
        <end position="489"/>
    </location>
</feature>
<dbReference type="Pfam" id="PF02922">
    <property type="entry name" value="CBM_48"/>
    <property type="match status" value="1"/>
</dbReference>
<sequence length="716" mass="80951">MSEGYSVSEGRPFPMGATVSAQGTNFAIFSEHAEKVELCLFDEMGQTETARIMLPGNTDHVWHGFVEGVQAGALYGYRVYGPYEPQRGHRFNPNKLLLDPYAKRIDGAFHWSSIMYGYDADNPRQDLVKDKRDNSRDMPKCVVVAPLNSSERERISEARPQVPWHKTIIYETHVKGFTQLNLAIPSSARGTFAGLAHPENLAYIKELGVTAIELLPVHGFIDESFLTAQGLSNYWGYNSLHFFAPHSGYLNDGDPAEFRHFTQAAHEAGLEVILDVVYNHTSEGNHLGPTLSFRGIDNASYYCLQAQDSRFYVNDTGCGNTLNLKHPRILQMVMDSLRYWVTEMGVDGFRFDLATVLGRESHGFDPGSGFFDAIKQDPVLASVKMIAEPWDIGPGGYQLGNYPTGWSEWNDRYRDTCRRFWRGDPGMLPEFARRIHGSSDLFEHSGRKPSSSVNFITSHDGFTLADLVSYKNRHNEANNEQNSDGHHSNFSENYGVEGETDDDAILYVRERQKRNFLATLFLSQGTPMLLAGDELSRSQKGNNNAYCQDNEINWLDWQALTKKEISLSKFVSHLIKVRSSSPLLTSQRYIHKPDEPDGKISWCVNWINSYGEPMKDAQWAEQHAHCLGWVLEKIPVAEDSDKKSERLLVLFNSGNDDVLFRLPEDENVIGWKCLVDTRFIDGQGVPSCYEPRGEVPLMHKSLCLLKALFDGQDERD</sequence>
<dbReference type="Gene3D" id="2.60.40.10">
    <property type="entry name" value="Immunoglobulins"/>
    <property type="match status" value="1"/>
</dbReference>
<dbReference type="GO" id="GO:0005980">
    <property type="term" value="P:glycogen catabolic process"/>
    <property type="evidence" value="ECO:0007669"/>
    <property type="project" value="InterPro"/>
</dbReference>
<dbReference type="InterPro" id="IPR013780">
    <property type="entry name" value="Glyco_hydro_b"/>
</dbReference>
<dbReference type="SUPFAM" id="SSF51445">
    <property type="entry name" value="(Trans)glycosidases"/>
    <property type="match status" value="1"/>
</dbReference>
<dbReference type="Gene3D" id="2.60.40.1180">
    <property type="entry name" value="Golgi alpha-mannosidase II"/>
    <property type="match status" value="1"/>
</dbReference>
<evidence type="ECO:0000256" key="2">
    <source>
        <dbReference type="ARBA" id="ARBA00022801"/>
    </source>
</evidence>
<dbReference type="EMBL" id="JAUOPB010000012">
    <property type="protein sequence ID" value="MDO6424050.1"/>
    <property type="molecule type" value="Genomic_DNA"/>
</dbReference>
<dbReference type="NCBIfam" id="TIGR02100">
    <property type="entry name" value="glgX_debranch"/>
    <property type="match status" value="1"/>
</dbReference>
<evidence type="ECO:0000256" key="4">
    <source>
        <dbReference type="SAM" id="MobiDB-lite"/>
    </source>
</evidence>
<dbReference type="AlphaFoldDB" id="A0AAW7X862"/>
<gene>
    <name evidence="6" type="primary">glgX</name>
    <name evidence="6" type="ORF">Q4521_16315</name>
</gene>
<evidence type="ECO:0000259" key="5">
    <source>
        <dbReference type="SMART" id="SM00642"/>
    </source>
</evidence>
<dbReference type="CDD" id="cd11326">
    <property type="entry name" value="AmyAc_Glg_debranch"/>
    <property type="match status" value="1"/>
</dbReference>
<keyword evidence="2" id="KW-0378">Hydrolase</keyword>
<comment type="similarity">
    <text evidence="1">Belongs to the glycosyl hydrolase 13 family.</text>
</comment>
<dbReference type="InterPro" id="IPR044505">
    <property type="entry name" value="GlgX_Isoamylase_N_E_set"/>
</dbReference>
<dbReference type="PANTHER" id="PTHR43002">
    <property type="entry name" value="GLYCOGEN DEBRANCHING ENZYME"/>
    <property type="match status" value="1"/>
</dbReference>
<dbReference type="InterPro" id="IPR004193">
    <property type="entry name" value="Glyco_hydro_13_N"/>
</dbReference>
<protein>
    <submittedName>
        <fullName evidence="6">Glycogen debranching protein GlgX</fullName>
    </submittedName>
</protein>
<feature type="region of interest" description="Disordered" evidence="4">
    <location>
        <begin position="476"/>
        <end position="496"/>
    </location>
</feature>
<dbReference type="Proteomes" id="UP001169760">
    <property type="component" value="Unassembled WGS sequence"/>
</dbReference>
<dbReference type="Gene3D" id="3.20.20.80">
    <property type="entry name" value="Glycosidases"/>
    <property type="match status" value="1"/>
</dbReference>
<dbReference type="RefSeq" id="WP_303493534.1">
    <property type="nucleotide sequence ID" value="NZ_JAUOPB010000012.1"/>
</dbReference>
<organism evidence="6 7">
    <name type="scientific">Saccharophagus degradans</name>
    <dbReference type="NCBI Taxonomy" id="86304"/>
    <lineage>
        <taxon>Bacteria</taxon>
        <taxon>Pseudomonadati</taxon>
        <taxon>Pseudomonadota</taxon>
        <taxon>Gammaproteobacteria</taxon>
        <taxon>Cellvibrionales</taxon>
        <taxon>Cellvibrionaceae</taxon>
        <taxon>Saccharophagus</taxon>
    </lineage>
</organism>
<comment type="caution">
    <text evidence="6">The sequence shown here is derived from an EMBL/GenBank/DDBJ whole genome shotgun (WGS) entry which is preliminary data.</text>
</comment>
<dbReference type="CDD" id="cd02856">
    <property type="entry name" value="E_set_GDE_Isoamylase_N"/>
    <property type="match status" value="1"/>
</dbReference>
<proteinExistence type="inferred from homology"/>
<dbReference type="InterPro" id="IPR006047">
    <property type="entry name" value="GH13_cat_dom"/>
</dbReference>
<dbReference type="SMART" id="SM00642">
    <property type="entry name" value="Aamy"/>
    <property type="match status" value="1"/>
</dbReference>
<evidence type="ECO:0000313" key="6">
    <source>
        <dbReference type="EMBL" id="MDO6424050.1"/>
    </source>
</evidence>